<evidence type="ECO:0000313" key="1">
    <source>
        <dbReference type="EMBL" id="CAB3986159.1"/>
    </source>
</evidence>
<dbReference type="Proteomes" id="UP001152795">
    <property type="component" value="Unassembled WGS sequence"/>
</dbReference>
<name>A0A6S7GAB9_PARCT</name>
<protein>
    <submittedName>
        <fullName evidence="1">Uncharacterized protein</fullName>
    </submittedName>
</protein>
<feature type="non-terminal residue" evidence="1">
    <location>
        <position position="69"/>
    </location>
</feature>
<proteinExistence type="predicted"/>
<organism evidence="1 2">
    <name type="scientific">Paramuricea clavata</name>
    <name type="common">Red gorgonian</name>
    <name type="synonym">Violescent sea-whip</name>
    <dbReference type="NCBI Taxonomy" id="317549"/>
    <lineage>
        <taxon>Eukaryota</taxon>
        <taxon>Metazoa</taxon>
        <taxon>Cnidaria</taxon>
        <taxon>Anthozoa</taxon>
        <taxon>Octocorallia</taxon>
        <taxon>Malacalcyonacea</taxon>
        <taxon>Plexauridae</taxon>
        <taxon>Paramuricea</taxon>
    </lineage>
</organism>
<dbReference type="AlphaFoldDB" id="A0A6S7GAB9"/>
<dbReference type="EMBL" id="CACRXK020000971">
    <property type="protein sequence ID" value="CAB3986159.1"/>
    <property type="molecule type" value="Genomic_DNA"/>
</dbReference>
<evidence type="ECO:0000313" key="2">
    <source>
        <dbReference type="Proteomes" id="UP001152795"/>
    </source>
</evidence>
<comment type="caution">
    <text evidence="1">The sequence shown here is derived from an EMBL/GenBank/DDBJ whole genome shotgun (WGS) entry which is preliminary data.</text>
</comment>
<reference evidence="1" key="1">
    <citation type="submission" date="2020-04" db="EMBL/GenBank/DDBJ databases">
        <authorList>
            <person name="Alioto T."/>
            <person name="Alioto T."/>
            <person name="Gomez Garrido J."/>
        </authorList>
    </citation>
    <scope>NUCLEOTIDE SEQUENCE</scope>
    <source>
        <strain evidence="1">A484AB</strain>
    </source>
</reference>
<sequence length="69" mass="7747">MAAGRALCSSYENQIKQLQVTFSHILLKYESYLEYNNDNKVKWSGGLVKLKSFVVDLFGDEGKWSSPGG</sequence>
<keyword evidence="2" id="KW-1185">Reference proteome</keyword>
<gene>
    <name evidence="1" type="ORF">PACLA_8A069570</name>
</gene>
<accession>A0A6S7GAB9</accession>